<gene>
    <name evidence="2" type="ORF">HDA39_002447</name>
</gene>
<dbReference type="EMBL" id="JACHMY010000001">
    <property type="protein sequence ID" value="MBB5835713.1"/>
    <property type="molecule type" value="Genomic_DNA"/>
</dbReference>
<dbReference type="PANTHER" id="PTHR43433:SF5">
    <property type="entry name" value="AB HYDROLASE-1 DOMAIN-CONTAINING PROTEIN"/>
    <property type="match status" value="1"/>
</dbReference>
<dbReference type="InterPro" id="IPR000073">
    <property type="entry name" value="AB_hydrolase_1"/>
</dbReference>
<dbReference type="InterPro" id="IPR050471">
    <property type="entry name" value="AB_hydrolase"/>
</dbReference>
<reference evidence="2 3" key="1">
    <citation type="submission" date="2020-08" db="EMBL/GenBank/DDBJ databases">
        <title>Sequencing the genomes of 1000 actinobacteria strains.</title>
        <authorList>
            <person name="Klenk H.-P."/>
        </authorList>
    </citation>
    <scope>NUCLEOTIDE SEQUENCE [LARGE SCALE GENOMIC DNA]</scope>
    <source>
        <strain evidence="2 3">DSM 28967</strain>
    </source>
</reference>
<proteinExistence type="predicted"/>
<dbReference type="Proteomes" id="UP000549971">
    <property type="component" value="Unassembled WGS sequence"/>
</dbReference>
<sequence length="289" mass="30769">MATTHAERFLTDGGTTLCAQAFGSPNDPPALLLAGTSCSMDWWTPDFCRQLADGGLFVLRFDQRDTGHSSHDRPGEPSYSLTDLTTDAVRVLDGYGLAGAHWVGFSQGGWIAQLASLDHPDRVDSLALLSTRPTGHGPADGDLPEVEGRILKAWEAAGPDPEWGDADAVVDYLVDGERLLAAEPFDLAGVQAVCRSSVTRGTDVQAQLINHPMADQGPRWRERLPEIAVPTVVLHGSHDPLFPPGNGRALAAEIPGARFQQLPGVGHELPARVHRTVVAAITGTIASQT</sequence>
<evidence type="ECO:0000259" key="1">
    <source>
        <dbReference type="Pfam" id="PF00561"/>
    </source>
</evidence>
<dbReference type="GO" id="GO:0004806">
    <property type="term" value="F:triacylglycerol lipase activity"/>
    <property type="evidence" value="ECO:0007669"/>
    <property type="project" value="TreeGrafter"/>
</dbReference>
<dbReference type="SUPFAM" id="SSF53474">
    <property type="entry name" value="alpha/beta-Hydrolases"/>
    <property type="match status" value="1"/>
</dbReference>
<keyword evidence="3" id="KW-1185">Reference proteome</keyword>
<dbReference type="PANTHER" id="PTHR43433">
    <property type="entry name" value="HYDROLASE, ALPHA/BETA FOLD FAMILY PROTEIN"/>
    <property type="match status" value="1"/>
</dbReference>
<comment type="caution">
    <text evidence="2">The sequence shown here is derived from an EMBL/GenBank/DDBJ whole genome shotgun (WGS) entry which is preliminary data.</text>
</comment>
<dbReference type="PRINTS" id="PR00111">
    <property type="entry name" value="ABHYDROLASE"/>
</dbReference>
<name>A0A7W9MU92_9ACTN</name>
<evidence type="ECO:0000313" key="2">
    <source>
        <dbReference type="EMBL" id="MBB5835713.1"/>
    </source>
</evidence>
<dbReference type="RefSeq" id="WP_184795326.1">
    <property type="nucleotide sequence ID" value="NZ_JACHMY010000001.1"/>
</dbReference>
<dbReference type="GO" id="GO:0046503">
    <property type="term" value="P:glycerolipid catabolic process"/>
    <property type="evidence" value="ECO:0007669"/>
    <property type="project" value="TreeGrafter"/>
</dbReference>
<accession>A0A7W9MU92</accession>
<evidence type="ECO:0000313" key="3">
    <source>
        <dbReference type="Proteomes" id="UP000549971"/>
    </source>
</evidence>
<dbReference type="Pfam" id="PF00561">
    <property type="entry name" value="Abhydrolase_1"/>
    <property type="match status" value="1"/>
</dbReference>
<feature type="domain" description="AB hydrolase-1" evidence="1">
    <location>
        <begin position="39"/>
        <end position="268"/>
    </location>
</feature>
<protein>
    <submittedName>
        <fullName evidence="2">Pimeloyl-ACP methyl ester carboxylesterase</fullName>
    </submittedName>
</protein>
<dbReference type="InterPro" id="IPR029058">
    <property type="entry name" value="AB_hydrolase_fold"/>
</dbReference>
<dbReference type="AlphaFoldDB" id="A0A7W9MU92"/>
<organism evidence="2 3">
    <name type="scientific">Kribbella italica</name>
    <dbReference type="NCBI Taxonomy" id="1540520"/>
    <lineage>
        <taxon>Bacteria</taxon>
        <taxon>Bacillati</taxon>
        <taxon>Actinomycetota</taxon>
        <taxon>Actinomycetes</taxon>
        <taxon>Propionibacteriales</taxon>
        <taxon>Kribbellaceae</taxon>
        <taxon>Kribbella</taxon>
    </lineage>
</organism>
<dbReference type="Gene3D" id="3.40.50.1820">
    <property type="entry name" value="alpha/beta hydrolase"/>
    <property type="match status" value="1"/>
</dbReference>